<gene>
    <name evidence="2" type="ORF">L917_00624</name>
</gene>
<dbReference type="AlphaFoldDB" id="W2M052"/>
<sequence>AEAEAGIALSRGSVIGKNLESSPQTALGPGLNHEKDKQVSEYQGLK</sequence>
<evidence type="ECO:0000313" key="2">
    <source>
        <dbReference type="EMBL" id="ETM03109.1"/>
    </source>
</evidence>
<organism evidence="2">
    <name type="scientific">Phytophthora nicotianae</name>
    <name type="common">Potato buckeye rot agent</name>
    <name type="synonym">Phytophthora parasitica</name>
    <dbReference type="NCBI Taxonomy" id="4792"/>
    <lineage>
        <taxon>Eukaryota</taxon>
        <taxon>Sar</taxon>
        <taxon>Stramenopiles</taxon>
        <taxon>Oomycota</taxon>
        <taxon>Peronosporomycetes</taxon>
        <taxon>Peronosporales</taxon>
        <taxon>Peronosporaceae</taxon>
        <taxon>Phytophthora</taxon>
    </lineage>
</organism>
<feature type="region of interest" description="Disordered" evidence="1">
    <location>
        <begin position="18"/>
        <end position="46"/>
    </location>
</feature>
<protein>
    <submittedName>
        <fullName evidence="2">Uncharacterized protein</fullName>
    </submittedName>
</protein>
<proteinExistence type="predicted"/>
<dbReference type="Proteomes" id="UP000054423">
    <property type="component" value="Unassembled WGS sequence"/>
</dbReference>
<reference evidence="2" key="1">
    <citation type="submission" date="2013-11" db="EMBL/GenBank/DDBJ databases">
        <title>The Genome Sequence of Phytophthora parasitica CHvinca01.</title>
        <authorList>
            <consortium name="The Broad Institute Genomics Platform"/>
            <person name="Russ C."/>
            <person name="Tyler B."/>
            <person name="Panabieres F."/>
            <person name="Shan W."/>
            <person name="Tripathy S."/>
            <person name="Grunwald N."/>
            <person name="Machado M."/>
            <person name="Johnson C.S."/>
            <person name="Arredondo F."/>
            <person name="Hong C."/>
            <person name="Coffey M."/>
            <person name="Young S.K."/>
            <person name="Zeng Q."/>
            <person name="Gargeya S."/>
            <person name="Fitzgerald M."/>
            <person name="Abouelleil A."/>
            <person name="Alvarado L."/>
            <person name="Chapman S.B."/>
            <person name="Gainer-Dewar J."/>
            <person name="Goldberg J."/>
            <person name="Griggs A."/>
            <person name="Gujja S."/>
            <person name="Hansen M."/>
            <person name="Howarth C."/>
            <person name="Imamovic A."/>
            <person name="Ireland A."/>
            <person name="Larimer J."/>
            <person name="McCowan C."/>
            <person name="Murphy C."/>
            <person name="Pearson M."/>
            <person name="Poon T.W."/>
            <person name="Priest M."/>
            <person name="Roberts A."/>
            <person name="Saif S."/>
            <person name="Shea T."/>
            <person name="Sykes S."/>
            <person name="Wortman J."/>
            <person name="Nusbaum C."/>
            <person name="Birren B."/>
        </authorList>
    </citation>
    <scope>NUCLEOTIDE SEQUENCE [LARGE SCALE GENOMIC DNA]</scope>
    <source>
        <strain evidence="2">CHvinca01</strain>
    </source>
</reference>
<evidence type="ECO:0000256" key="1">
    <source>
        <dbReference type="SAM" id="MobiDB-lite"/>
    </source>
</evidence>
<accession>W2M052</accession>
<dbReference type="EMBL" id="KI677300">
    <property type="protein sequence ID" value="ETM03109.1"/>
    <property type="molecule type" value="Genomic_DNA"/>
</dbReference>
<feature type="non-terminal residue" evidence="2">
    <location>
        <position position="1"/>
    </location>
</feature>
<name>W2M052_PHYNI</name>